<name>A0AAE0U0E6_9PEZI</name>
<feature type="chain" id="PRO_5042108062" evidence="8">
    <location>
        <begin position="20"/>
        <end position="416"/>
    </location>
</feature>
<dbReference type="SUPFAM" id="SSF54897">
    <property type="entry name" value="Protease propeptides/inhibitors"/>
    <property type="match status" value="1"/>
</dbReference>
<evidence type="ECO:0000313" key="12">
    <source>
        <dbReference type="Proteomes" id="UP001285441"/>
    </source>
</evidence>
<dbReference type="PANTHER" id="PTHR43806">
    <property type="entry name" value="PEPTIDASE S8"/>
    <property type="match status" value="1"/>
</dbReference>
<evidence type="ECO:0000256" key="3">
    <source>
        <dbReference type="ARBA" id="ARBA00022729"/>
    </source>
</evidence>
<evidence type="ECO:0000256" key="5">
    <source>
        <dbReference type="ARBA" id="ARBA00022825"/>
    </source>
</evidence>
<dbReference type="InterPro" id="IPR015500">
    <property type="entry name" value="Peptidase_S8_subtilisin-rel"/>
</dbReference>
<dbReference type="Pfam" id="PF05922">
    <property type="entry name" value="Inhibitor_I9"/>
    <property type="match status" value="1"/>
</dbReference>
<dbReference type="PRINTS" id="PR00723">
    <property type="entry name" value="SUBTILISIN"/>
</dbReference>
<dbReference type="PROSITE" id="PS00138">
    <property type="entry name" value="SUBTILASE_SER"/>
    <property type="match status" value="1"/>
</dbReference>
<dbReference type="CDD" id="cd04077">
    <property type="entry name" value="Peptidases_S8_PCSK9_ProteinaseK_like"/>
    <property type="match status" value="1"/>
</dbReference>
<evidence type="ECO:0000256" key="2">
    <source>
        <dbReference type="ARBA" id="ARBA00022670"/>
    </source>
</evidence>
<feature type="active site" description="Charge relay system" evidence="6">
    <location>
        <position position="203"/>
    </location>
</feature>
<protein>
    <submittedName>
        <fullName evidence="11">Peptidase S8/S53 domain-containing protein</fullName>
    </submittedName>
</protein>
<dbReference type="InterPro" id="IPR037045">
    <property type="entry name" value="S8pro/Inhibitor_I9_sf"/>
</dbReference>
<dbReference type="PANTHER" id="PTHR43806:SF58">
    <property type="entry name" value="ALKALINE PROTEASE 1-RELATED"/>
    <property type="match status" value="1"/>
</dbReference>
<accession>A0AAE0U0E6</accession>
<keyword evidence="5 6" id="KW-0720">Serine protease</keyword>
<evidence type="ECO:0000259" key="10">
    <source>
        <dbReference type="Pfam" id="PF05922"/>
    </source>
</evidence>
<dbReference type="EMBL" id="JAULSW010000004">
    <property type="protein sequence ID" value="KAK3386004.1"/>
    <property type="molecule type" value="Genomic_DNA"/>
</dbReference>
<evidence type="ECO:0000256" key="1">
    <source>
        <dbReference type="ARBA" id="ARBA00011073"/>
    </source>
</evidence>
<keyword evidence="4 6" id="KW-0378">Hydrolase</keyword>
<reference evidence="11" key="1">
    <citation type="journal article" date="2023" name="Mol. Phylogenet. Evol.">
        <title>Genome-scale phylogeny and comparative genomics of the fungal order Sordariales.</title>
        <authorList>
            <person name="Hensen N."/>
            <person name="Bonometti L."/>
            <person name="Westerberg I."/>
            <person name="Brannstrom I.O."/>
            <person name="Guillou S."/>
            <person name="Cros-Aarteil S."/>
            <person name="Calhoun S."/>
            <person name="Haridas S."/>
            <person name="Kuo A."/>
            <person name="Mondo S."/>
            <person name="Pangilinan J."/>
            <person name="Riley R."/>
            <person name="LaButti K."/>
            <person name="Andreopoulos B."/>
            <person name="Lipzen A."/>
            <person name="Chen C."/>
            <person name="Yan M."/>
            <person name="Daum C."/>
            <person name="Ng V."/>
            <person name="Clum A."/>
            <person name="Steindorff A."/>
            <person name="Ohm R.A."/>
            <person name="Martin F."/>
            <person name="Silar P."/>
            <person name="Natvig D.O."/>
            <person name="Lalanne C."/>
            <person name="Gautier V."/>
            <person name="Ament-Velasquez S.L."/>
            <person name="Kruys A."/>
            <person name="Hutchinson M.I."/>
            <person name="Powell A.J."/>
            <person name="Barry K."/>
            <person name="Miller A.N."/>
            <person name="Grigoriev I.V."/>
            <person name="Debuchy R."/>
            <person name="Gladieux P."/>
            <person name="Hiltunen Thoren M."/>
            <person name="Johannesson H."/>
        </authorList>
    </citation>
    <scope>NUCLEOTIDE SEQUENCE</scope>
    <source>
        <strain evidence="11">CBS 232.78</strain>
    </source>
</reference>
<dbReference type="Pfam" id="PF00082">
    <property type="entry name" value="Peptidase_S8"/>
    <property type="match status" value="1"/>
</dbReference>
<dbReference type="InterPro" id="IPR050131">
    <property type="entry name" value="Peptidase_S8_subtilisin-like"/>
</dbReference>
<feature type="domain" description="Peptidase S8/S53" evidence="9">
    <location>
        <begin position="164"/>
        <end position="385"/>
    </location>
</feature>
<dbReference type="GO" id="GO:0004252">
    <property type="term" value="F:serine-type endopeptidase activity"/>
    <property type="evidence" value="ECO:0007669"/>
    <property type="project" value="UniProtKB-UniRule"/>
</dbReference>
<dbReference type="InterPro" id="IPR023828">
    <property type="entry name" value="Peptidase_S8_Ser-AS"/>
</dbReference>
<comment type="caution">
    <text evidence="11">The sequence shown here is derived from an EMBL/GenBank/DDBJ whole genome shotgun (WGS) entry which is preliminary data.</text>
</comment>
<dbReference type="InterPro" id="IPR023827">
    <property type="entry name" value="Peptidase_S8_Asp-AS"/>
</dbReference>
<feature type="active site" description="Charge relay system" evidence="6">
    <location>
        <position position="171"/>
    </location>
</feature>
<keyword evidence="3 8" id="KW-0732">Signal</keyword>
<dbReference type="InterPro" id="IPR010259">
    <property type="entry name" value="S8pro/Inhibitor_I9"/>
</dbReference>
<evidence type="ECO:0000259" key="9">
    <source>
        <dbReference type="Pfam" id="PF00082"/>
    </source>
</evidence>
<dbReference type="InterPro" id="IPR000209">
    <property type="entry name" value="Peptidase_S8/S53_dom"/>
</dbReference>
<dbReference type="AlphaFoldDB" id="A0AAE0U0E6"/>
<evidence type="ECO:0000256" key="6">
    <source>
        <dbReference type="PROSITE-ProRule" id="PRU01240"/>
    </source>
</evidence>
<dbReference type="SUPFAM" id="SSF52743">
    <property type="entry name" value="Subtilisin-like"/>
    <property type="match status" value="1"/>
</dbReference>
<dbReference type="InterPro" id="IPR034193">
    <property type="entry name" value="PCSK9_ProteinaseK-like"/>
</dbReference>
<dbReference type="GO" id="GO:0005576">
    <property type="term" value="C:extracellular region"/>
    <property type="evidence" value="ECO:0007669"/>
    <property type="project" value="UniProtKB-ARBA"/>
</dbReference>
<feature type="signal peptide" evidence="8">
    <location>
        <begin position="1"/>
        <end position="19"/>
    </location>
</feature>
<dbReference type="PROSITE" id="PS00136">
    <property type="entry name" value="SUBTILASE_ASP"/>
    <property type="match status" value="1"/>
</dbReference>
<feature type="active site" description="Charge relay system" evidence="6">
    <location>
        <position position="359"/>
    </location>
</feature>
<organism evidence="11 12">
    <name type="scientific">Podospora didyma</name>
    <dbReference type="NCBI Taxonomy" id="330526"/>
    <lineage>
        <taxon>Eukaryota</taxon>
        <taxon>Fungi</taxon>
        <taxon>Dikarya</taxon>
        <taxon>Ascomycota</taxon>
        <taxon>Pezizomycotina</taxon>
        <taxon>Sordariomycetes</taxon>
        <taxon>Sordariomycetidae</taxon>
        <taxon>Sordariales</taxon>
        <taxon>Podosporaceae</taxon>
        <taxon>Podospora</taxon>
    </lineage>
</organism>
<keyword evidence="12" id="KW-1185">Reference proteome</keyword>
<dbReference type="GO" id="GO:0006508">
    <property type="term" value="P:proteolysis"/>
    <property type="evidence" value="ECO:0007669"/>
    <property type="project" value="UniProtKB-KW"/>
</dbReference>
<dbReference type="Gene3D" id="3.30.70.80">
    <property type="entry name" value="Peptidase S8 propeptide/proteinase inhibitor I9"/>
    <property type="match status" value="1"/>
</dbReference>
<evidence type="ECO:0000256" key="8">
    <source>
        <dbReference type="SAM" id="SignalP"/>
    </source>
</evidence>
<keyword evidence="2 6" id="KW-0645">Protease</keyword>
<dbReference type="Proteomes" id="UP001285441">
    <property type="component" value="Unassembled WGS sequence"/>
</dbReference>
<proteinExistence type="inferred from homology"/>
<evidence type="ECO:0000313" key="11">
    <source>
        <dbReference type="EMBL" id="KAK3386004.1"/>
    </source>
</evidence>
<dbReference type="PROSITE" id="PS51892">
    <property type="entry name" value="SUBTILASE"/>
    <property type="match status" value="1"/>
</dbReference>
<evidence type="ECO:0000256" key="4">
    <source>
        <dbReference type="ARBA" id="ARBA00022801"/>
    </source>
</evidence>
<feature type="domain" description="Inhibitor I9" evidence="10">
    <location>
        <begin position="33"/>
        <end position="99"/>
    </location>
</feature>
<dbReference type="FunFam" id="3.40.50.200:FF:000007">
    <property type="entry name" value="Subtilisin-like serine protease"/>
    <property type="match status" value="1"/>
</dbReference>
<evidence type="ECO:0000256" key="7">
    <source>
        <dbReference type="RuleBase" id="RU003355"/>
    </source>
</evidence>
<comment type="similarity">
    <text evidence="1 6 7">Belongs to the peptidase S8 family.</text>
</comment>
<reference evidence="11" key="2">
    <citation type="submission" date="2023-06" db="EMBL/GenBank/DDBJ databases">
        <authorList>
            <consortium name="Lawrence Berkeley National Laboratory"/>
            <person name="Haridas S."/>
            <person name="Hensen N."/>
            <person name="Bonometti L."/>
            <person name="Westerberg I."/>
            <person name="Brannstrom I.O."/>
            <person name="Guillou S."/>
            <person name="Cros-Aarteil S."/>
            <person name="Calhoun S."/>
            <person name="Kuo A."/>
            <person name="Mondo S."/>
            <person name="Pangilinan J."/>
            <person name="Riley R."/>
            <person name="LaButti K."/>
            <person name="Andreopoulos B."/>
            <person name="Lipzen A."/>
            <person name="Chen C."/>
            <person name="Yanf M."/>
            <person name="Daum C."/>
            <person name="Ng V."/>
            <person name="Clum A."/>
            <person name="Steindorff A."/>
            <person name="Ohm R."/>
            <person name="Martin F."/>
            <person name="Silar P."/>
            <person name="Natvig D."/>
            <person name="Lalanne C."/>
            <person name="Gautier V."/>
            <person name="Ament-velasquez S.L."/>
            <person name="Kruys A."/>
            <person name="Hutchinson M.I."/>
            <person name="Powell A.J."/>
            <person name="Barry K."/>
            <person name="Miller A.N."/>
            <person name="Grigoriev I.V."/>
            <person name="Debuchy R."/>
            <person name="Gladieux P."/>
            <person name="Thoren M.H."/>
            <person name="Johannesson H."/>
        </authorList>
    </citation>
    <scope>NUCLEOTIDE SEQUENCE</scope>
    <source>
        <strain evidence="11">CBS 232.78</strain>
    </source>
</reference>
<dbReference type="Gene3D" id="3.40.50.200">
    <property type="entry name" value="Peptidase S8/S53 domain"/>
    <property type="match status" value="1"/>
</dbReference>
<dbReference type="InterPro" id="IPR036852">
    <property type="entry name" value="Peptidase_S8/S53_dom_sf"/>
</dbReference>
<sequence length="416" mass="43758">MIGLRRLFLLVGIVIPALAAPVDKLAAEIVPNKYIITLKPGVSVSDIDTHLNWVRDVHARSLSRRDTVGIENLYSIRDFNAYAGTFDAATINEIRHSDQASSPSILNVSQVAAVEQDKVWRLLDEADYVSNLATQKEAPWGLGSISHKKPHFTDYVYNSNAGQGTFAYLVDTGVRTTHVEFEGRAVFGYNAYPSSDNNDNYGHGTHTAGTIGGKTYGVAKKATVVAIKVFDTGSSTTAIVMDGFNWAVKNITDSGRQDVSVISMSLGGPQSDAFNAAVKAAYNSGVLSVVAAGNDGVDAKDSSPASAPEAITVGAIDVDNTRPYWSNTGTIVDIFAPGVDVLSSWNENDTDSLLLDGTSMATPHVAGLVLYLKSVDKANAKAAAVAAKVKSLGTKGVVQSGGTGSPNLIAYNGNGA</sequence>
<gene>
    <name evidence="11" type="ORF">B0H63DRAFT_393788</name>
</gene>